<name>A0ABD3UEA2_SINWO</name>
<dbReference type="EMBL" id="JBJQND010000016">
    <property type="protein sequence ID" value="KAL3846893.1"/>
    <property type="molecule type" value="Genomic_DNA"/>
</dbReference>
<accession>A0ABD3UEA2</accession>
<evidence type="ECO:0000313" key="2">
    <source>
        <dbReference type="Proteomes" id="UP001634394"/>
    </source>
</evidence>
<sequence length="110" mass="12160">MSILNNVQIGTKNYLGYQVQKIILQRESDSNAVIKVELGKFGSKNDVNCSFASGGLRIAATVDDEVFSKKIDGLTDKHVDVTDIRKSNGSFSVVLKKKKEFDLSEMLFGK</sequence>
<proteinExistence type="predicted"/>
<gene>
    <name evidence="1" type="ORF">ACJMK2_017845</name>
</gene>
<evidence type="ECO:0000313" key="1">
    <source>
        <dbReference type="EMBL" id="KAL3846893.1"/>
    </source>
</evidence>
<organism evidence="1 2">
    <name type="scientific">Sinanodonta woodiana</name>
    <name type="common">Chinese pond mussel</name>
    <name type="synonym">Anodonta woodiana</name>
    <dbReference type="NCBI Taxonomy" id="1069815"/>
    <lineage>
        <taxon>Eukaryota</taxon>
        <taxon>Metazoa</taxon>
        <taxon>Spiralia</taxon>
        <taxon>Lophotrochozoa</taxon>
        <taxon>Mollusca</taxon>
        <taxon>Bivalvia</taxon>
        <taxon>Autobranchia</taxon>
        <taxon>Heteroconchia</taxon>
        <taxon>Palaeoheterodonta</taxon>
        <taxon>Unionida</taxon>
        <taxon>Unionoidea</taxon>
        <taxon>Unionidae</taxon>
        <taxon>Unioninae</taxon>
        <taxon>Sinanodonta</taxon>
    </lineage>
</organism>
<comment type="caution">
    <text evidence="1">The sequence shown here is derived from an EMBL/GenBank/DDBJ whole genome shotgun (WGS) entry which is preliminary data.</text>
</comment>
<dbReference type="AlphaFoldDB" id="A0ABD3UEA2"/>
<reference evidence="1 2" key="1">
    <citation type="submission" date="2024-11" db="EMBL/GenBank/DDBJ databases">
        <title>Chromosome-level genome assembly of the freshwater bivalve Anodonta woodiana.</title>
        <authorList>
            <person name="Chen X."/>
        </authorList>
    </citation>
    <scope>NUCLEOTIDE SEQUENCE [LARGE SCALE GENOMIC DNA]</scope>
    <source>
        <strain evidence="1">MN2024</strain>
        <tissue evidence="1">Gills</tissue>
    </source>
</reference>
<protein>
    <submittedName>
        <fullName evidence="1">Uncharacterized protein</fullName>
    </submittedName>
</protein>
<dbReference type="Proteomes" id="UP001634394">
    <property type="component" value="Unassembled WGS sequence"/>
</dbReference>
<keyword evidence="2" id="KW-1185">Reference proteome</keyword>